<organism evidence="2">
    <name type="scientific">uncultured bacterium</name>
    <name type="common">gcode 4</name>
    <dbReference type="NCBI Taxonomy" id="1234023"/>
    <lineage>
        <taxon>Bacteria</taxon>
        <taxon>environmental samples</taxon>
    </lineage>
</organism>
<gene>
    <name evidence="2" type="ORF">ACD_4C00138G0014</name>
</gene>
<dbReference type="Pfam" id="PF12647">
    <property type="entry name" value="RNHCP"/>
    <property type="match status" value="1"/>
</dbReference>
<comment type="caution">
    <text evidence="2">The sequence shown here is derived from an EMBL/GenBank/DDBJ whole genome shotgun (WGS) entry which is preliminary data.</text>
</comment>
<sequence>MGFIMKNEKFICEKCLKEVSSHPTWSARNHCKFCLYSKHVDKDFPWDRKSSCLSLMKPIWIEYKKNKNYMIIHKCEKCSKEILNKVAPDDNFIEFIKINNKNHIF</sequence>
<proteinExistence type="predicted"/>
<accession>K2GTZ6</accession>
<protein>
    <recommendedName>
        <fullName evidence="1">RNHCP domain-containing protein</fullName>
    </recommendedName>
</protein>
<evidence type="ECO:0000313" key="2">
    <source>
        <dbReference type="EMBL" id="EKE26825.1"/>
    </source>
</evidence>
<name>K2GTZ6_9BACT</name>
<dbReference type="AlphaFoldDB" id="K2GTZ6"/>
<reference evidence="2" key="1">
    <citation type="journal article" date="2012" name="Science">
        <title>Fermentation, hydrogen, and sulfur metabolism in multiple uncultivated bacterial phyla.</title>
        <authorList>
            <person name="Wrighton K.C."/>
            <person name="Thomas B.C."/>
            <person name="Sharon I."/>
            <person name="Miller C.S."/>
            <person name="Castelle C.J."/>
            <person name="VerBerkmoes N.C."/>
            <person name="Wilkins M.J."/>
            <person name="Hettich R.L."/>
            <person name="Lipton M.S."/>
            <person name="Williams K.H."/>
            <person name="Long P.E."/>
            <person name="Banfield J.F."/>
        </authorList>
    </citation>
    <scope>NUCLEOTIDE SEQUENCE [LARGE SCALE GENOMIC DNA]</scope>
</reference>
<dbReference type="InterPro" id="IPR024439">
    <property type="entry name" value="RNHCP"/>
</dbReference>
<feature type="domain" description="RNHCP" evidence="1">
    <location>
        <begin position="7"/>
        <end position="92"/>
    </location>
</feature>
<evidence type="ECO:0000259" key="1">
    <source>
        <dbReference type="Pfam" id="PF12647"/>
    </source>
</evidence>
<dbReference type="EMBL" id="AMFJ01000654">
    <property type="protein sequence ID" value="EKE26825.1"/>
    <property type="molecule type" value="Genomic_DNA"/>
</dbReference>